<gene>
    <name evidence="9 11" type="primary">recF</name>
    <name evidence="11" type="ORF">HKW67_10950</name>
</gene>
<dbReference type="SUPFAM" id="SSF52540">
    <property type="entry name" value="P-loop containing nucleoside triphosphate hydrolases"/>
    <property type="match status" value="1"/>
</dbReference>
<keyword evidence="7 9" id="KW-0067">ATP-binding</keyword>
<dbReference type="PANTHER" id="PTHR32182">
    <property type="entry name" value="DNA REPLICATION AND REPAIR PROTEIN RECF"/>
    <property type="match status" value="1"/>
</dbReference>
<sequence length="382" mass="41552">MLARLVAKDYRNFTQLDLEVPSTGLVIIGENGHGKTNLLEAVAYLALLRSFRGARDADVVRFGAPAFHVRAELTHPSAFNTVTVGFERNTRRKRATLDGVEQPRLTSALGAVPSVEFSPADVALVAGGPSERRHYLDVMLALSSRAYLQALQLYRGALLRRNAALRTAQRDGARSAEHEARVSVWEPAMAEHGGFVAATRHAFVRDHTERFTQLSAAIGERQAVVMKYAATGGETSDEQLTSADAQADAYRRAYAQQRTQELRRGVTLVGPHRDDLQLLLGGRDLRTFGSAGQQRSAAIALRLLELATLRDAVGYPPLLLLDDPFAELDLGRAGRVLALLEDSGASQVLLAVPRVDDIPAAFTRLEQRSMCDGLLQPLASPS</sequence>
<keyword evidence="9" id="KW-0234">DNA repair</keyword>
<organism evidence="11 12">
    <name type="scientific">Gemmatimonas groenlandica</name>
    <dbReference type="NCBI Taxonomy" id="2732249"/>
    <lineage>
        <taxon>Bacteria</taxon>
        <taxon>Pseudomonadati</taxon>
        <taxon>Gemmatimonadota</taxon>
        <taxon>Gemmatimonadia</taxon>
        <taxon>Gemmatimonadales</taxon>
        <taxon>Gemmatimonadaceae</taxon>
        <taxon>Gemmatimonas</taxon>
    </lineage>
</organism>
<dbReference type="InterPro" id="IPR018078">
    <property type="entry name" value="DNA-binding_RecF_CS"/>
</dbReference>
<keyword evidence="5 9" id="KW-0235">DNA replication</keyword>
<accession>A0A6M4IPK7</accession>
<evidence type="ECO:0000256" key="5">
    <source>
        <dbReference type="ARBA" id="ARBA00022705"/>
    </source>
</evidence>
<evidence type="ECO:0000313" key="11">
    <source>
        <dbReference type="EMBL" id="QJR35985.1"/>
    </source>
</evidence>
<dbReference type="Proteomes" id="UP000500938">
    <property type="component" value="Chromosome"/>
</dbReference>
<dbReference type="PANTHER" id="PTHR32182:SF0">
    <property type="entry name" value="DNA REPLICATION AND REPAIR PROTEIN RECF"/>
    <property type="match status" value="1"/>
</dbReference>
<evidence type="ECO:0000256" key="1">
    <source>
        <dbReference type="ARBA" id="ARBA00004496"/>
    </source>
</evidence>
<comment type="similarity">
    <text evidence="2 9">Belongs to the RecF family.</text>
</comment>
<dbReference type="GO" id="GO:0003697">
    <property type="term" value="F:single-stranded DNA binding"/>
    <property type="evidence" value="ECO:0007669"/>
    <property type="project" value="UniProtKB-UniRule"/>
</dbReference>
<comment type="subcellular location">
    <subcellularLocation>
        <location evidence="1 9">Cytoplasm</location>
    </subcellularLocation>
</comment>
<feature type="binding site" evidence="9">
    <location>
        <begin position="29"/>
        <end position="36"/>
    </location>
    <ligand>
        <name>ATP</name>
        <dbReference type="ChEBI" id="CHEBI:30616"/>
    </ligand>
</feature>
<keyword evidence="9" id="KW-0742">SOS response</keyword>
<reference evidence="11 12" key="1">
    <citation type="submission" date="2020-05" db="EMBL/GenBank/DDBJ databases">
        <title>Complete genome sequence of Gemmatimonas greenlandica TET16.</title>
        <authorList>
            <person name="Zeng Y."/>
        </authorList>
    </citation>
    <scope>NUCLEOTIDE SEQUENCE [LARGE SCALE GENOMIC DNA]</scope>
    <source>
        <strain evidence="11 12">TET16</strain>
    </source>
</reference>
<evidence type="ECO:0000256" key="9">
    <source>
        <dbReference type="HAMAP-Rule" id="MF_00365"/>
    </source>
</evidence>
<evidence type="ECO:0000256" key="8">
    <source>
        <dbReference type="ARBA" id="ARBA00023125"/>
    </source>
</evidence>
<dbReference type="RefSeq" id="WP_171225416.1">
    <property type="nucleotide sequence ID" value="NZ_CP053085.1"/>
</dbReference>
<evidence type="ECO:0000256" key="2">
    <source>
        <dbReference type="ARBA" id="ARBA00008016"/>
    </source>
</evidence>
<dbReference type="SMART" id="SM00382">
    <property type="entry name" value="AAA"/>
    <property type="match status" value="1"/>
</dbReference>
<evidence type="ECO:0000256" key="4">
    <source>
        <dbReference type="ARBA" id="ARBA00022490"/>
    </source>
</evidence>
<dbReference type="Pfam" id="PF02463">
    <property type="entry name" value="SMC_N"/>
    <property type="match status" value="1"/>
</dbReference>
<keyword evidence="8 9" id="KW-0238">DNA-binding</keyword>
<evidence type="ECO:0000256" key="7">
    <source>
        <dbReference type="ARBA" id="ARBA00022840"/>
    </source>
</evidence>
<dbReference type="AlphaFoldDB" id="A0A6M4IPK7"/>
<dbReference type="GO" id="GO:0005737">
    <property type="term" value="C:cytoplasm"/>
    <property type="evidence" value="ECO:0007669"/>
    <property type="project" value="UniProtKB-SubCell"/>
</dbReference>
<evidence type="ECO:0000256" key="3">
    <source>
        <dbReference type="ARBA" id="ARBA00020170"/>
    </source>
</evidence>
<dbReference type="Gene3D" id="3.40.50.300">
    <property type="entry name" value="P-loop containing nucleotide triphosphate hydrolases"/>
    <property type="match status" value="1"/>
</dbReference>
<dbReference type="InterPro" id="IPR042174">
    <property type="entry name" value="RecF_2"/>
</dbReference>
<keyword evidence="9" id="KW-0227">DNA damage</keyword>
<dbReference type="PROSITE" id="PS00617">
    <property type="entry name" value="RECF_1"/>
    <property type="match status" value="1"/>
</dbReference>
<dbReference type="GO" id="GO:0009432">
    <property type="term" value="P:SOS response"/>
    <property type="evidence" value="ECO:0007669"/>
    <property type="project" value="UniProtKB-UniRule"/>
</dbReference>
<evidence type="ECO:0000259" key="10">
    <source>
        <dbReference type="SMART" id="SM00382"/>
    </source>
</evidence>
<name>A0A6M4IPK7_9BACT</name>
<proteinExistence type="inferred from homology"/>
<keyword evidence="4 9" id="KW-0963">Cytoplasm</keyword>
<keyword evidence="6 9" id="KW-0547">Nucleotide-binding</keyword>
<keyword evidence="12" id="KW-1185">Reference proteome</keyword>
<comment type="function">
    <text evidence="9">The RecF protein is involved in DNA metabolism; it is required for DNA replication and normal SOS inducibility. RecF binds preferentially to single-stranded, linear DNA. It also seems to bind ATP.</text>
</comment>
<dbReference type="GO" id="GO:0000731">
    <property type="term" value="P:DNA synthesis involved in DNA repair"/>
    <property type="evidence" value="ECO:0007669"/>
    <property type="project" value="TreeGrafter"/>
</dbReference>
<evidence type="ECO:0000313" key="12">
    <source>
        <dbReference type="Proteomes" id="UP000500938"/>
    </source>
</evidence>
<dbReference type="InterPro" id="IPR001238">
    <property type="entry name" value="DNA-binding_RecF"/>
</dbReference>
<protein>
    <recommendedName>
        <fullName evidence="3 9">DNA replication and repair protein RecF</fullName>
    </recommendedName>
</protein>
<dbReference type="GO" id="GO:0005524">
    <property type="term" value="F:ATP binding"/>
    <property type="evidence" value="ECO:0007669"/>
    <property type="project" value="UniProtKB-UniRule"/>
</dbReference>
<dbReference type="InterPro" id="IPR003395">
    <property type="entry name" value="RecF/RecN/SMC_N"/>
</dbReference>
<evidence type="ECO:0000256" key="6">
    <source>
        <dbReference type="ARBA" id="ARBA00022741"/>
    </source>
</evidence>
<dbReference type="GO" id="GO:0006302">
    <property type="term" value="P:double-strand break repair"/>
    <property type="evidence" value="ECO:0007669"/>
    <property type="project" value="TreeGrafter"/>
</dbReference>
<dbReference type="EMBL" id="CP053085">
    <property type="protein sequence ID" value="QJR35985.1"/>
    <property type="molecule type" value="Genomic_DNA"/>
</dbReference>
<dbReference type="NCBIfam" id="TIGR00611">
    <property type="entry name" value="recf"/>
    <property type="match status" value="1"/>
</dbReference>
<dbReference type="HAMAP" id="MF_00365">
    <property type="entry name" value="RecF"/>
    <property type="match status" value="1"/>
</dbReference>
<dbReference type="GO" id="GO:0006260">
    <property type="term" value="P:DNA replication"/>
    <property type="evidence" value="ECO:0007669"/>
    <property type="project" value="UniProtKB-UniRule"/>
</dbReference>
<dbReference type="InterPro" id="IPR027417">
    <property type="entry name" value="P-loop_NTPase"/>
</dbReference>
<feature type="domain" description="AAA+ ATPase" evidence="10">
    <location>
        <begin position="21"/>
        <end position="375"/>
    </location>
</feature>
<dbReference type="KEGG" id="ggr:HKW67_10950"/>
<dbReference type="InterPro" id="IPR003593">
    <property type="entry name" value="AAA+_ATPase"/>
</dbReference>
<dbReference type="Gene3D" id="1.20.1050.90">
    <property type="entry name" value="RecF/RecN/SMC, N-terminal domain"/>
    <property type="match status" value="1"/>
</dbReference>